<dbReference type="AlphaFoldDB" id="A0AAJ2NTX7"/>
<keyword evidence="2" id="KW-0328">Glycosyltransferase</keyword>
<evidence type="ECO:0000259" key="1">
    <source>
        <dbReference type="PROSITE" id="PS50862"/>
    </source>
</evidence>
<gene>
    <name evidence="2" type="ORF">RYX45_25105</name>
</gene>
<dbReference type="InterPro" id="IPR041715">
    <property type="entry name" value="HisRS-like_core"/>
</dbReference>
<feature type="non-terminal residue" evidence="2">
    <location>
        <position position="79"/>
    </location>
</feature>
<evidence type="ECO:0000313" key="2">
    <source>
        <dbReference type="EMBL" id="MDV2888445.1"/>
    </source>
</evidence>
<accession>A0AAJ2NTX7</accession>
<dbReference type="RefSeq" id="WP_323468356.1">
    <property type="nucleotide sequence ID" value="NZ_JAWJAY010001474.1"/>
</dbReference>
<sequence>LVLRPEMTTPIARVAAAKLLEDDLPVRLAYSANVFRAQQREGGRPAEFEQIGIECLNEETIAADGEVIALLISSLKKTG</sequence>
<dbReference type="GO" id="GO:0004821">
    <property type="term" value="F:histidine-tRNA ligase activity"/>
    <property type="evidence" value="ECO:0007669"/>
    <property type="project" value="TreeGrafter"/>
</dbReference>
<dbReference type="InterPro" id="IPR006195">
    <property type="entry name" value="aa-tRNA-synth_II"/>
</dbReference>
<proteinExistence type="predicted"/>
<dbReference type="SUPFAM" id="SSF55681">
    <property type="entry name" value="Class II aaRS and biotin synthetases"/>
    <property type="match status" value="1"/>
</dbReference>
<comment type="caution">
    <text evidence="2">The sequence shown here is derived from an EMBL/GenBank/DDBJ whole genome shotgun (WGS) entry which is preliminary data.</text>
</comment>
<dbReference type="PANTHER" id="PTHR43707:SF1">
    <property type="entry name" value="HISTIDINE--TRNA LIGASE, MITOCHONDRIAL-RELATED"/>
    <property type="match status" value="1"/>
</dbReference>
<name>A0AAJ2NTX7_ALKPS</name>
<dbReference type="PROSITE" id="PS50862">
    <property type="entry name" value="AA_TRNA_LIGASE_II"/>
    <property type="match status" value="1"/>
</dbReference>
<feature type="domain" description="Aminoacyl-transfer RNA synthetases class-II family profile" evidence="1">
    <location>
        <begin position="1"/>
        <end position="79"/>
    </location>
</feature>
<protein>
    <submittedName>
        <fullName evidence="2">ATP phosphoribosyltransferase regulatory subunit</fullName>
    </submittedName>
</protein>
<dbReference type="InterPro" id="IPR045864">
    <property type="entry name" value="aa-tRNA-synth_II/BPL/LPL"/>
</dbReference>
<dbReference type="GO" id="GO:0005737">
    <property type="term" value="C:cytoplasm"/>
    <property type="evidence" value="ECO:0007669"/>
    <property type="project" value="InterPro"/>
</dbReference>
<keyword evidence="2" id="KW-0808">Transferase</keyword>
<dbReference type="Pfam" id="PF13393">
    <property type="entry name" value="tRNA-synt_His"/>
    <property type="match status" value="1"/>
</dbReference>
<feature type="non-terminal residue" evidence="2">
    <location>
        <position position="1"/>
    </location>
</feature>
<dbReference type="GO" id="GO:0006427">
    <property type="term" value="P:histidyl-tRNA aminoacylation"/>
    <property type="evidence" value="ECO:0007669"/>
    <property type="project" value="TreeGrafter"/>
</dbReference>
<evidence type="ECO:0000313" key="3">
    <source>
        <dbReference type="Proteomes" id="UP001285636"/>
    </source>
</evidence>
<dbReference type="EMBL" id="JAWJAY010001474">
    <property type="protein sequence ID" value="MDV2888445.1"/>
    <property type="molecule type" value="Genomic_DNA"/>
</dbReference>
<dbReference type="GO" id="GO:0016757">
    <property type="term" value="F:glycosyltransferase activity"/>
    <property type="evidence" value="ECO:0007669"/>
    <property type="project" value="UniProtKB-KW"/>
</dbReference>
<dbReference type="InterPro" id="IPR004516">
    <property type="entry name" value="HisRS/HisZ"/>
</dbReference>
<dbReference type="PANTHER" id="PTHR43707">
    <property type="entry name" value="HISTIDYL-TRNA SYNTHETASE"/>
    <property type="match status" value="1"/>
</dbReference>
<dbReference type="Gene3D" id="3.30.930.10">
    <property type="entry name" value="Bira Bifunctional Protein, Domain 2"/>
    <property type="match status" value="1"/>
</dbReference>
<reference evidence="2" key="1">
    <citation type="submission" date="2023-10" db="EMBL/GenBank/DDBJ databases">
        <title>Screening of Alkalihalophilus pseudofirmusBZ-TG-HK211 and Its Alleviation of Salt Stress on Rapeseed Growth.</title>
        <authorList>
            <person name="Zhao B."/>
            <person name="Guo T."/>
        </authorList>
    </citation>
    <scope>NUCLEOTIDE SEQUENCE</scope>
    <source>
        <strain evidence="2">BZ-TG-HK211</strain>
    </source>
</reference>
<dbReference type="GO" id="GO:0140096">
    <property type="term" value="F:catalytic activity, acting on a protein"/>
    <property type="evidence" value="ECO:0007669"/>
    <property type="project" value="UniProtKB-ARBA"/>
</dbReference>
<organism evidence="2 3">
    <name type="scientific">Alkalihalophilus pseudofirmus</name>
    <name type="common">Bacillus pseudofirmus</name>
    <dbReference type="NCBI Taxonomy" id="79885"/>
    <lineage>
        <taxon>Bacteria</taxon>
        <taxon>Bacillati</taxon>
        <taxon>Bacillota</taxon>
        <taxon>Bacilli</taxon>
        <taxon>Bacillales</taxon>
        <taxon>Bacillaceae</taxon>
        <taxon>Alkalihalophilus</taxon>
    </lineage>
</organism>
<dbReference type="Proteomes" id="UP001285636">
    <property type="component" value="Unassembled WGS sequence"/>
</dbReference>